<dbReference type="EMBL" id="PQVF01000007">
    <property type="protein sequence ID" value="POY36326.1"/>
    <property type="molecule type" value="Genomic_DNA"/>
</dbReference>
<evidence type="ECO:0000259" key="6">
    <source>
        <dbReference type="SMART" id="SM00487"/>
    </source>
</evidence>
<sequence length="642" mass="72578">MTAIEELKHLRKVLKIEKEEDLQLYRKFVIESEIGERVKNGNSWYPVIITQTGYGRGEQVFVEIERTTAKGTDHQLQTGKRASLFSNVNNQASKQRTEGVIGTAVKDKLRIYLNADELPEWINQGKIGVDLLFDETSYKEMDETLRLVADAQNNRLSELREILLGHSPAGFSTISSSPLQNALNESQQLAIQQILSANDVAIVHGPPGTGKTTTFVEAIKQVTLLEKQVLVTAPSNTAVDLLCERLDAEGLNVVRIGHPARVGDHLADLVIDNKITQHEYFNDIKNIRKKAEEFRSLAFKYKRNFGKEESRQRQLLFNEARSLKQEAIKLEDYIISDILSEAQVIACTLVGANNQTLKDRTFKTVFIDEAAQALEPACWIPIMKAGRVIMAGDHFQLPPTVKSFEAGKQGLNTTLFEKTIKRQQVDSLLNVQYRMHKAIMEFSNQQFYHGKLVAADSVVDHRLFANDENTLLFIDTAGCGFDEKIENSRSAFNPEEGILLLSYLNDFVQQFSLNDAEKFERIKRIGIISPYKAQVAYLSEQVENFDQLCSIREKIRFNTVDGFQGQECDLIAISLVRSNDKNEIGFLGDTRRMNVAMTRAKKKLLIIGDSATLSSHPFYAAFLEHVQTNNAYQSAWELSYLQ</sequence>
<evidence type="ECO:0000256" key="1">
    <source>
        <dbReference type="ARBA" id="ARBA00007913"/>
    </source>
</evidence>
<dbReference type="Pfam" id="PF13087">
    <property type="entry name" value="AAA_12"/>
    <property type="match status" value="1"/>
</dbReference>
<dbReference type="InterPro" id="IPR041679">
    <property type="entry name" value="DNA2/NAM7-like_C"/>
</dbReference>
<dbReference type="SUPFAM" id="SSF52540">
    <property type="entry name" value="P-loop containing nucleoside triphosphate hydrolases"/>
    <property type="match status" value="1"/>
</dbReference>
<evidence type="ECO:0000256" key="4">
    <source>
        <dbReference type="ARBA" id="ARBA00022806"/>
    </source>
</evidence>
<dbReference type="CDD" id="cd18808">
    <property type="entry name" value="SF1_C_Upf1"/>
    <property type="match status" value="1"/>
</dbReference>
<dbReference type="Gene3D" id="2.40.30.270">
    <property type="match status" value="1"/>
</dbReference>
<dbReference type="GO" id="GO:0005524">
    <property type="term" value="F:ATP binding"/>
    <property type="evidence" value="ECO:0007669"/>
    <property type="project" value="UniProtKB-KW"/>
</dbReference>
<proteinExistence type="inferred from homology"/>
<dbReference type="InterPro" id="IPR041677">
    <property type="entry name" value="DNA2/NAM7_AAA_11"/>
</dbReference>
<dbReference type="InterPro" id="IPR027417">
    <property type="entry name" value="P-loop_NTPase"/>
</dbReference>
<keyword evidence="2" id="KW-0547">Nucleotide-binding</keyword>
<dbReference type="InterPro" id="IPR050534">
    <property type="entry name" value="Coronavir_polyprotein_1ab"/>
</dbReference>
<dbReference type="PANTHER" id="PTHR43788">
    <property type="entry name" value="DNA2/NAM7 HELICASE FAMILY MEMBER"/>
    <property type="match status" value="1"/>
</dbReference>
<keyword evidence="8" id="KW-1185">Reference proteome</keyword>
<evidence type="ECO:0000313" key="8">
    <source>
        <dbReference type="Proteomes" id="UP000236893"/>
    </source>
</evidence>
<comment type="caution">
    <text evidence="7">The sequence shown here is derived from an EMBL/GenBank/DDBJ whole genome shotgun (WGS) entry which is preliminary data.</text>
</comment>
<feature type="domain" description="Helicase ATP-binding" evidence="6">
    <location>
        <begin position="179"/>
        <end position="421"/>
    </location>
</feature>
<reference evidence="7 8" key="1">
    <citation type="submission" date="2018-01" db="EMBL/GenBank/DDBJ databases">
        <authorList>
            <person name="Gaut B.S."/>
            <person name="Morton B.R."/>
            <person name="Clegg M.T."/>
            <person name="Duvall M.R."/>
        </authorList>
    </citation>
    <scope>NUCLEOTIDE SEQUENCE [LARGE SCALE GENOMIC DNA]</scope>
    <source>
        <strain evidence="7 8">HR-AV</strain>
    </source>
</reference>
<dbReference type="Gene3D" id="3.40.50.300">
    <property type="entry name" value="P-loop containing nucleotide triphosphate hydrolases"/>
    <property type="match status" value="2"/>
</dbReference>
<keyword evidence="4 7" id="KW-0347">Helicase</keyword>
<dbReference type="Pfam" id="PF13086">
    <property type="entry name" value="AAA_11"/>
    <property type="match status" value="1"/>
</dbReference>
<dbReference type="InterPro" id="IPR014001">
    <property type="entry name" value="Helicase_ATP-bd"/>
</dbReference>
<evidence type="ECO:0000256" key="2">
    <source>
        <dbReference type="ARBA" id="ARBA00022741"/>
    </source>
</evidence>
<dbReference type="InterPro" id="IPR047187">
    <property type="entry name" value="SF1_C_Upf1"/>
</dbReference>
<dbReference type="OrthoDB" id="9757917at2"/>
<dbReference type="Proteomes" id="UP000236893">
    <property type="component" value="Unassembled WGS sequence"/>
</dbReference>
<dbReference type="AlphaFoldDB" id="A0A2S5A179"/>
<dbReference type="SMART" id="SM00487">
    <property type="entry name" value="DEXDc"/>
    <property type="match status" value="1"/>
</dbReference>
<keyword evidence="3" id="KW-0378">Hydrolase</keyword>
<evidence type="ECO:0000256" key="3">
    <source>
        <dbReference type="ARBA" id="ARBA00022801"/>
    </source>
</evidence>
<dbReference type="PANTHER" id="PTHR43788:SF8">
    <property type="entry name" value="DNA-BINDING PROTEIN SMUBP-2"/>
    <property type="match status" value="1"/>
</dbReference>
<comment type="similarity">
    <text evidence="1">Belongs to the DNA2/NAM7 helicase family.</text>
</comment>
<evidence type="ECO:0000313" key="7">
    <source>
        <dbReference type="EMBL" id="POY36326.1"/>
    </source>
</evidence>
<organism evidence="7 8">
    <name type="scientific">Solitalea longa</name>
    <dbReference type="NCBI Taxonomy" id="2079460"/>
    <lineage>
        <taxon>Bacteria</taxon>
        <taxon>Pseudomonadati</taxon>
        <taxon>Bacteroidota</taxon>
        <taxon>Sphingobacteriia</taxon>
        <taxon>Sphingobacteriales</taxon>
        <taxon>Sphingobacteriaceae</taxon>
        <taxon>Solitalea</taxon>
    </lineage>
</organism>
<dbReference type="GO" id="GO:0016787">
    <property type="term" value="F:hydrolase activity"/>
    <property type="evidence" value="ECO:0007669"/>
    <property type="project" value="UniProtKB-KW"/>
</dbReference>
<evidence type="ECO:0000256" key="5">
    <source>
        <dbReference type="ARBA" id="ARBA00022840"/>
    </source>
</evidence>
<dbReference type="RefSeq" id="WP_103789244.1">
    <property type="nucleotide sequence ID" value="NZ_PQVF01000007.1"/>
</dbReference>
<dbReference type="FunFam" id="3.40.50.300:FF:000326">
    <property type="entry name" value="P-loop containing nucleoside triphosphate hydrolase"/>
    <property type="match status" value="1"/>
</dbReference>
<keyword evidence="5" id="KW-0067">ATP-binding</keyword>
<gene>
    <name evidence="7" type="ORF">C3K47_11290</name>
</gene>
<accession>A0A2S5A179</accession>
<dbReference type="GO" id="GO:0043139">
    <property type="term" value="F:5'-3' DNA helicase activity"/>
    <property type="evidence" value="ECO:0007669"/>
    <property type="project" value="TreeGrafter"/>
</dbReference>
<name>A0A2S5A179_9SPHI</name>
<protein>
    <submittedName>
        <fullName evidence="7">IGHMBP2 family helicase</fullName>
    </submittedName>
</protein>
<dbReference type="GO" id="GO:0005694">
    <property type="term" value="C:chromosome"/>
    <property type="evidence" value="ECO:0007669"/>
    <property type="project" value="UniProtKB-ARBA"/>
</dbReference>